<organism evidence="3 4">
    <name type="scientific">Pseudoalteromonas neustonica</name>
    <dbReference type="NCBI Taxonomy" id="1840331"/>
    <lineage>
        <taxon>Bacteria</taxon>
        <taxon>Pseudomonadati</taxon>
        <taxon>Pseudomonadota</taxon>
        <taxon>Gammaproteobacteria</taxon>
        <taxon>Alteromonadales</taxon>
        <taxon>Pseudoalteromonadaceae</taxon>
        <taxon>Pseudoalteromonas</taxon>
    </lineage>
</organism>
<keyword evidence="2" id="KW-1133">Transmembrane helix</keyword>
<feature type="transmembrane region" description="Helical" evidence="2">
    <location>
        <begin position="69"/>
        <end position="89"/>
    </location>
</feature>
<dbReference type="PANTHER" id="PTHR34351">
    <property type="entry name" value="SLR1927 PROTEIN-RELATED"/>
    <property type="match status" value="1"/>
</dbReference>
<feature type="transmembrane region" description="Helical" evidence="2">
    <location>
        <begin position="47"/>
        <end position="63"/>
    </location>
</feature>
<feature type="region of interest" description="Disordered" evidence="1">
    <location>
        <begin position="203"/>
        <end position="226"/>
    </location>
</feature>
<evidence type="ECO:0000256" key="1">
    <source>
        <dbReference type="SAM" id="MobiDB-lite"/>
    </source>
</evidence>
<comment type="caution">
    <text evidence="3">The sequence shown here is derived from an EMBL/GenBank/DDBJ whole genome shotgun (WGS) entry which is preliminary data.</text>
</comment>
<sequence>MNNKTGKRPTFWFQFKAKVFKLLLRNKHNTEHLTLTHNTIYVLPSKLGVSFLVVTMLNFILGINYQNNLILAMAYLMLVVMIFSLLMGYSNLKGLKIDYKNHIASYAPCSALLELQLKTEKKCQSLQFNYENKTLTTVDEITSQKQIVNLDLGLKERGEYPLRRLKIISKYPFGLVSVWSYMQLAHTVFVYPQQLKPLHEASLQNNHNTDDGLHKNSHGSDEFDGLNIHQPGMNMKRISWKHYAKTQQLMVKEFVNYSAQSVVFDFNQLQGNTESRLQQLSYLVTQAYSQGVSYGLQLEAGLYAISDTKEHCKQCLEALSRFAKDENESH</sequence>
<dbReference type="PANTHER" id="PTHR34351:SF1">
    <property type="entry name" value="SLR1927 PROTEIN"/>
    <property type="match status" value="1"/>
</dbReference>
<reference evidence="3 4" key="1">
    <citation type="submission" date="2019-07" db="EMBL/GenBank/DDBJ databases">
        <title>Diversity of Bacteria from Kongsfjorden, Arctic.</title>
        <authorList>
            <person name="Yu Y."/>
        </authorList>
    </citation>
    <scope>NUCLEOTIDE SEQUENCE [LARGE SCALE GENOMIC DNA]</scope>
    <source>
        <strain evidence="3 4">SM1927</strain>
    </source>
</reference>
<feature type="compositionally biased region" description="Basic and acidic residues" evidence="1">
    <location>
        <begin position="208"/>
        <end position="221"/>
    </location>
</feature>
<keyword evidence="4" id="KW-1185">Reference proteome</keyword>
<evidence type="ECO:0000313" key="4">
    <source>
        <dbReference type="Proteomes" id="UP000317938"/>
    </source>
</evidence>
<protein>
    <submittedName>
        <fullName evidence="3">DUF58 domain-containing protein</fullName>
    </submittedName>
</protein>
<gene>
    <name evidence="3" type="ORF">FQP85_02995</name>
</gene>
<evidence type="ECO:0000313" key="3">
    <source>
        <dbReference type="EMBL" id="TVU86056.1"/>
    </source>
</evidence>
<proteinExistence type="predicted"/>
<dbReference type="EMBL" id="VNFF01000002">
    <property type="protein sequence ID" value="TVU86056.1"/>
    <property type="molecule type" value="Genomic_DNA"/>
</dbReference>
<accession>A0ABY3FIG7</accession>
<evidence type="ECO:0000256" key="2">
    <source>
        <dbReference type="SAM" id="Phobius"/>
    </source>
</evidence>
<name>A0ABY3FIG7_9GAMM</name>
<keyword evidence="2" id="KW-0812">Transmembrane</keyword>
<dbReference type="Proteomes" id="UP000317938">
    <property type="component" value="Unassembled WGS sequence"/>
</dbReference>
<keyword evidence="2" id="KW-0472">Membrane</keyword>